<sequence>MVAMMSDHAGAEEKEDLTKLKEVTKQGKAEAEFDESQIKIGGELNASLPRLVDGNEPQVTDIMHKMTYQKVVSDDKWGAIEMTSENIKAIKQHALENDFKSEEFFLEILERWEGGNFDKVDKYHNALWDAQNGNIGIAYDLMTEQQDRQFIEENFR</sequence>
<proteinExistence type="predicted"/>
<dbReference type="AlphaFoldDB" id="A0A6I1FHD6"/>
<name>A0A6I1FHD6_9BACI</name>
<dbReference type="EMBL" id="WEIO01000010">
    <property type="protein sequence ID" value="KAB7704887.1"/>
    <property type="molecule type" value="Genomic_DNA"/>
</dbReference>
<dbReference type="RefSeq" id="WP_152153427.1">
    <property type="nucleotide sequence ID" value="NZ_WEIO01000010.1"/>
</dbReference>
<protein>
    <submittedName>
        <fullName evidence="1">Uncharacterized protein</fullName>
    </submittedName>
</protein>
<organism evidence="1 2">
    <name type="scientific">Bacillus aerolatus</name>
    <dbReference type="NCBI Taxonomy" id="2653354"/>
    <lineage>
        <taxon>Bacteria</taxon>
        <taxon>Bacillati</taxon>
        <taxon>Bacillota</taxon>
        <taxon>Bacilli</taxon>
        <taxon>Bacillales</taxon>
        <taxon>Bacillaceae</taxon>
        <taxon>Bacillus</taxon>
    </lineage>
</organism>
<accession>A0A6I1FHD6</accession>
<gene>
    <name evidence="1" type="ORF">F9802_15070</name>
</gene>
<dbReference type="Pfam" id="PF19754">
    <property type="entry name" value="DUF6241"/>
    <property type="match status" value="1"/>
</dbReference>
<evidence type="ECO:0000313" key="2">
    <source>
        <dbReference type="Proteomes" id="UP000429595"/>
    </source>
</evidence>
<evidence type="ECO:0000313" key="1">
    <source>
        <dbReference type="EMBL" id="KAB7704887.1"/>
    </source>
</evidence>
<dbReference type="Proteomes" id="UP000429595">
    <property type="component" value="Unassembled WGS sequence"/>
</dbReference>
<keyword evidence="2" id="KW-1185">Reference proteome</keyword>
<comment type="caution">
    <text evidence="1">The sequence shown here is derived from an EMBL/GenBank/DDBJ whole genome shotgun (WGS) entry which is preliminary data.</text>
</comment>
<dbReference type="InterPro" id="IPR046208">
    <property type="entry name" value="DUF6241"/>
</dbReference>
<reference evidence="1 2" key="1">
    <citation type="submission" date="2019-10" db="EMBL/GenBank/DDBJ databases">
        <title>Bacillus aerolatum sp. nov., isolated from bioaerosol of sport playgrounds.</title>
        <authorList>
            <person name="Chen P."/>
            <person name="Zhang G."/>
        </authorList>
    </citation>
    <scope>NUCLEOTIDE SEQUENCE [LARGE SCALE GENOMIC DNA]</scope>
    <source>
        <strain evidence="1 2">CX253</strain>
    </source>
</reference>